<organism evidence="1 2">
    <name type="scientific">Fulvivirga marina</name>
    <dbReference type="NCBI Taxonomy" id="2494733"/>
    <lineage>
        <taxon>Bacteria</taxon>
        <taxon>Pseudomonadati</taxon>
        <taxon>Bacteroidota</taxon>
        <taxon>Cytophagia</taxon>
        <taxon>Cytophagales</taxon>
        <taxon>Fulvivirgaceae</taxon>
        <taxon>Fulvivirga</taxon>
    </lineage>
</organism>
<sequence length="128" mass="14537">MMEVHKILTVKTWTYRSFMNDANQNTTPDDLLFGQGKMIFEQSPIGTVNGYFDFGEARLNFRGYITYGNPFTLRYQGTGINGTVTEGWVYDYLGYYIPYWPNGIDQVDAIAGSVIRTAPHSNGQEKPD</sequence>
<name>A0A937FV02_9BACT</name>
<dbReference type="Proteomes" id="UP000614216">
    <property type="component" value="Unassembled WGS sequence"/>
</dbReference>
<dbReference type="RefSeq" id="WP_202854256.1">
    <property type="nucleotide sequence ID" value="NZ_JAEUGD010000001.1"/>
</dbReference>
<dbReference type="AlphaFoldDB" id="A0A937FV02"/>
<comment type="caution">
    <text evidence="1">The sequence shown here is derived from an EMBL/GenBank/DDBJ whole genome shotgun (WGS) entry which is preliminary data.</text>
</comment>
<reference evidence="1" key="1">
    <citation type="submission" date="2021-01" db="EMBL/GenBank/DDBJ databases">
        <title>Fulvivirga kasyanovii gen. nov., sp nov., a novel member of the phylum Bacteroidetes isolated from seawater in a mussel farm.</title>
        <authorList>
            <person name="Zhao L.-H."/>
            <person name="Wang Z.-J."/>
        </authorList>
    </citation>
    <scope>NUCLEOTIDE SEQUENCE</scope>
    <source>
        <strain evidence="1">29W222</strain>
    </source>
</reference>
<dbReference type="EMBL" id="JAEUGD010000001">
    <property type="protein sequence ID" value="MBL6444711.1"/>
    <property type="molecule type" value="Genomic_DNA"/>
</dbReference>
<protein>
    <submittedName>
        <fullName evidence="1">Uncharacterized protein</fullName>
    </submittedName>
</protein>
<keyword evidence="2" id="KW-1185">Reference proteome</keyword>
<evidence type="ECO:0000313" key="2">
    <source>
        <dbReference type="Proteomes" id="UP000614216"/>
    </source>
</evidence>
<evidence type="ECO:0000313" key="1">
    <source>
        <dbReference type="EMBL" id="MBL6444711.1"/>
    </source>
</evidence>
<gene>
    <name evidence="1" type="ORF">JMN32_00215</name>
</gene>
<proteinExistence type="predicted"/>
<accession>A0A937FV02</accession>